<dbReference type="SUPFAM" id="SSF48452">
    <property type="entry name" value="TPR-like"/>
    <property type="match status" value="1"/>
</dbReference>
<keyword evidence="5" id="KW-0472">Membrane</keyword>
<keyword evidence="8" id="KW-1185">Reference proteome</keyword>
<dbReference type="Proteomes" id="UP000601435">
    <property type="component" value="Unassembled WGS sequence"/>
</dbReference>
<dbReference type="PROSITE" id="PS50263">
    <property type="entry name" value="CN_HYDROLASE"/>
    <property type="match status" value="1"/>
</dbReference>
<keyword evidence="5" id="KW-0812">Transmembrane</keyword>
<dbReference type="GO" id="GO:0016787">
    <property type="term" value="F:hydrolase activity"/>
    <property type="evidence" value="ECO:0007669"/>
    <property type="project" value="UniProtKB-KW"/>
</dbReference>
<organism evidence="7 8">
    <name type="scientific">Symbiodinium necroappetens</name>
    <dbReference type="NCBI Taxonomy" id="1628268"/>
    <lineage>
        <taxon>Eukaryota</taxon>
        <taxon>Sar</taxon>
        <taxon>Alveolata</taxon>
        <taxon>Dinophyceae</taxon>
        <taxon>Suessiales</taxon>
        <taxon>Symbiodiniaceae</taxon>
        <taxon>Symbiodinium</taxon>
    </lineage>
</organism>
<comment type="caution">
    <text evidence="7">The sequence shown here is derived from an EMBL/GenBank/DDBJ whole genome shotgun (WGS) entry which is preliminary data.</text>
</comment>
<keyword evidence="5" id="KW-1133">Transmembrane helix</keyword>
<feature type="coiled-coil region" evidence="3">
    <location>
        <begin position="597"/>
        <end position="624"/>
    </location>
</feature>
<dbReference type="InterPro" id="IPR036526">
    <property type="entry name" value="C-N_Hydrolase_sf"/>
</dbReference>
<dbReference type="InterPro" id="IPR003010">
    <property type="entry name" value="C-N_Hydrolase"/>
</dbReference>
<dbReference type="Pfam" id="PF19018">
    <property type="entry name" value="Vanin_C"/>
    <property type="match status" value="1"/>
</dbReference>
<dbReference type="InterPro" id="IPR011990">
    <property type="entry name" value="TPR-like_helical_dom_sf"/>
</dbReference>
<evidence type="ECO:0000313" key="8">
    <source>
        <dbReference type="Proteomes" id="UP000601435"/>
    </source>
</evidence>
<dbReference type="InterPro" id="IPR040154">
    <property type="entry name" value="Biotinidase/VNN"/>
</dbReference>
<evidence type="ECO:0000256" key="3">
    <source>
        <dbReference type="SAM" id="Coils"/>
    </source>
</evidence>
<evidence type="ECO:0000256" key="1">
    <source>
        <dbReference type="ARBA" id="ARBA00008225"/>
    </source>
</evidence>
<dbReference type="AlphaFoldDB" id="A0A812QTM5"/>
<evidence type="ECO:0000313" key="7">
    <source>
        <dbReference type="EMBL" id="CAE7403112.1"/>
    </source>
</evidence>
<evidence type="ECO:0000256" key="4">
    <source>
        <dbReference type="SAM" id="MobiDB-lite"/>
    </source>
</evidence>
<protein>
    <submittedName>
        <fullName evidence="7">VNN1 protein</fullName>
    </submittedName>
</protein>
<feature type="region of interest" description="Disordered" evidence="4">
    <location>
        <begin position="815"/>
        <end position="838"/>
    </location>
</feature>
<dbReference type="PANTHER" id="PTHR10609:SF27">
    <property type="entry name" value="CN HYDROLASE DOMAIN-CONTAINING PROTEIN-RELATED"/>
    <property type="match status" value="1"/>
</dbReference>
<dbReference type="OrthoDB" id="10250282at2759"/>
<evidence type="ECO:0000256" key="2">
    <source>
        <dbReference type="ARBA" id="ARBA00022801"/>
    </source>
</evidence>
<dbReference type="InterPro" id="IPR043957">
    <property type="entry name" value="Vanin_C"/>
</dbReference>
<reference evidence="7" key="1">
    <citation type="submission" date="2021-02" db="EMBL/GenBank/DDBJ databases">
        <authorList>
            <person name="Dougan E. K."/>
            <person name="Rhodes N."/>
            <person name="Thang M."/>
            <person name="Chan C."/>
        </authorList>
    </citation>
    <scope>NUCLEOTIDE SEQUENCE</scope>
</reference>
<dbReference type="Gene3D" id="3.60.110.10">
    <property type="entry name" value="Carbon-nitrogen hydrolase"/>
    <property type="match status" value="1"/>
</dbReference>
<gene>
    <name evidence="7" type="primary">VNN1</name>
    <name evidence="7" type="ORF">SNEC2469_LOCUS11040</name>
</gene>
<keyword evidence="2" id="KW-0378">Hydrolase</keyword>
<proteinExistence type="inferred from homology"/>
<dbReference type="Gene3D" id="1.25.40.10">
    <property type="entry name" value="Tetratricopeptide repeat domain"/>
    <property type="match status" value="1"/>
</dbReference>
<accession>A0A812QTM5</accession>
<dbReference type="PANTHER" id="PTHR10609">
    <property type="entry name" value="BIOTINIDASE-RELATED"/>
    <property type="match status" value="1"/>
</dbReference>
<feature type="transmembrane region" description="Helical" evidence="5">
    <location>
        <begin position="938"/>
        <end position="963"/>
    </location>
</feature>
<dbReference type="Pfam" id="PF00795">
    <property type="entry name" value="CN_hydrolase"/>
    <property type="match status" value="1"/>
</dbReference>
<dbReference type="SUPFAM" id="SSF56317">
    <property type="entry name" value="Carbon-nitrogen hydrolase"/>
    <property type="match status" value="1"/>
</dbReference>
<keyword evidence="3" id="KW-0175">Coiled coil</keyword>
<evidence type="ECO:0000256" key="5">
    <source>
        <dbReference type="SAM" id="Phobius"/>
    </source>
</evidence>
<feature type="domain" description="CN hydrolase" evidence="6">
    <location>
        <begin position="90"/>
        <end position="380"/>
    </location>
</feature>
<name>A0A812QTM5_9DINO</name>
<comment type="similarity">
    <text evidence="1">Belongs to the carbon-nitrogen hydrolase superfamily. BTD/VNN family.</text>
</comment>
<evidence type="ECO:0000259" key="6">
    <source>
        <dbReference type="PROSITE" id="PS50263"/>
    </source>
</evidence>
<sequence length="969" mass="104583">MSSEKEGDHGFMVSPSVKLMLLQGQIQSSVAPASTTSASATAPPVPASAAELAAVLSSLKSDGSEGGEGPILLRRAAASRQLGEGVEEELRLAEDALDLQDGPSTIAANLEVFEEKAEESSRKGVQLLVTPEYGLTGFPGAVRSQWWDYAVDIPDLPTGDVRPVPCLETTKFPAIVKRLSCIARSYRLVFVVGLIDLKRCSLEPYPGCEHSRDGSLLFNTALAFDADGAYVAKYHKANLWGEHAADAGSSCVLPEFFSKELNMSFGVFVCADLINAWPALELVDKGIQHFVMPLSWSNEMFQMQPLPWIQAWSKLMNVTIAAANSRSPTSSGSGIFSSGVPLAVAYDLSGREADQLAVASAPGWLPGTGLKAFCPTDLSRTAALKPHGSQWLTYQLDMSVGSHHASVCSNYQPGFADGPTCCNVTYTSKATGKGYVLVLLNGLDFAPGIEPWAGEACAVLPCSEGADDCLSYPAEALSRHKPSWFGEFSAVELQVTFSVPQLVFPQVLSGDGLLSPLEWHLQAAAESYRHSLRLSSRAAEELLSLQLYGRPFTKDPDASQKFRAEGGCLMPSPARATSSTALPSASHNWEASALCAIAEAHLGIEDHQKALEAAEEALSLCRSRSSRSGEAEALVTQFKAQLLTIPAEHMRRIVRELLALWRELGATWGEVADMLESAQRCCAGGMKVDDALAQAADKRESEHRWGLAQDLCTALVAHPALQAKAKLARLLEDLLAASRHCGALTTQDSQVSAAEALLEAGRLDEARRRAARLGEAGLHTRLRQLRRLWQAAALWGLLARSTATRPSRAEALVRQKVQSVGKRPQEAAAEVPGQRMHHRLDLDEELRRENDAVGTAKPRQAGQPHSGLEQGTIASLRQKQNPHQSQGKVGGYHQLDLSGMVAEPRTADSPQTIMSESMMAEYWHGRATTRRMHLKDVIFAWLVCSVGALVIIGTFCCCQLMLLSVQSRK</sequence>
<dbReference type="EMBL" id="CAJNJA010017530">
    <property type="protein sequence ID" value="CAE7403112.1"/>
    <property type="molecule type" value="Genomic_DNA"/>
</dbReference>